<dbReference type="Gene3D" id="2.115.10.20">
    <property type="entry name" value="Glycosyl hydrolase domain, family 43"/>
    <property type="match status" value="2"/>
</dbReference>
<evidence type="ECO:0000313" key="10">
    <source>
        <dbReference type="Proteomes" id="UP001150942"/>
    </source>
</evidence>
<sequence>MVYIITALAVGLLAAIANAFNYDQPYRDQYHFSPQKGWMNDPSGLLYHNGIYHLFFQYNPGGIQWGNMSWGHATSKDLTHWEEPRGPPRPGIWRGFGKDGKTPIVAMYTSYYPFAKTLPSGKTSQENQQAQSIAYSLDDDWGPDFYTAASYNGLPIDANVYIAWMNNWQYTTNVPTDPWHSATAIPRHLALKTIRDMEGSIPMRTTGETIKIDLSFSAASKSSKFAIAVRGSADFTEQTLVGYDFVNKQVFIDRTKSGDVSFDNTFSSVYRGPLAAGVDGNVSLSIFVDRSSVEVFGGQGETTLTAQIFPSRDAVNAKLVSTGGATKGVKLDIFNIASTWN</sequence>
<dbReference type="EMBL" id="JAPQKQ010000003">
    <property type="protein sequence ID" value="KAJ5203507.1"/>
    <property type="molecule type" value="Genomic_DNA"/>
</dbReference>
<dbReference type="GO" id="GO:0004575">
    <property type="term" value="F:sucrose alpha-glucosidase activity"/>
    <property type="evidence" value="ECO:0007669"/>
    <property type="project" value="TreeGrafter"/>
</dbReference>
<keyword evidence="10" id="KW-1185">Reference proteome</keyword>
<evidence type="ECO:0000256" key="3">
    <source>
        <dbReference type="ARBA" id="ARBA00022801"/>
    </source>
</evidence>
<dbReference type="FunFam" id="2.60.120.560:FF:000003">
    <property type="entry name" value="Extracellular exo-inulinase inuE"/>
    <property type="match status" value="1"/>
</dbReference>
<evidence type="ECO:0000259" key="7">
    <source>
        <dbReference type="Pfam" id="PF00251"/>
    </source>
</evidence>
<keyword evidence="4 5" id="KW-0326">Glycosidase</keyword>
<organism evidence="9 10">
    <name type="scientific">Penicillium cf. viridicatum</name>
    <dbReference type="NCBI Taxonomy" id="2972119"/>
    <lineage>
        <taxon>Eukaryota</taxon>
        <taxon>Fungi</taxon>
        <taxon>Dikarya</taxon>
        <taxon>Ascomycota</taxon>
        <taxon>Pezizomycotina</taxon>
        <taxon>Eurotiomycetes</taxon>
        <taxon>Eurotiomycetidae</taxon>
        <taxon>Eurotiales</taxon>
        <taxon>Aspergillaceae</taxon>
        <taxon>Penicillium</taxon>
    </lineage>
</organism>
<dbReference type="PANTHER" id="PTHR42800">
    <property type="entry name" value="EXOINULINASE INUD (AFU_ORTHOLOGUE AFUA_5G00480)"/>
    <property type="match status" value="1"/>
</dbReference>
<evidence type="ECO:0000256" key="5">
    <source>
        <dbReference type="RuleBase" id="RU362110"/>
    </source>
</evidence>
<evidence type="ECO:0000256" key="1">
    <source>
        <dbReference type="ARBA" id="ARBA00009902"/>
    </source>
</evidence>
<feature type="chain" id="PRO_5040727747" evidence="6">
    <location>
        <begin position="20"/>
        <end position="341"/>
    </location>
</feature>
<dbReference type="GO" id="GO:0051670">
    <property type="term" value="F:inulinase activity"/>
    <property type="evidence" value="ECO:0007669"/>
    <property type="project" value="UniProtKB-ARBA"/>
</dbReference>
<name>A0A9W9SZ96_9EURO</name>
<keyword evidence="3 5" id="KW-0378">Hydrolase</keyword>
<dbReference type="AlphaFoldDB" id="A0A9W9SZ96"/>
<dbReference type="SUPFAM" id="SSF75005">
    <property type="entry name" value="Arabinanase/levansucrase/invertase"/>
    <property type="match status" value="1"/>
</dbReference>
<dbReference type="Pfam" id="PF00251">
    <property type="entry name" value="Glyco_hydro_32N"/>
    <property type="match status" value="2"/>
</dbReference>
<dbReference type="PANTHER" id="PTHR42800:SF1">
    <property type="entry name" value="EXOINULINASE INUD (AFU_ORTHOLOGUE AFUA_5G00480)"/>
    <property type="match status" value="1"/>
</dbReference>
<comment type="similarity">
    <text evidence="1 5">Belongs to the glycosyl hydrolase 32 family.</text>
</comment>
<reference evidence="9" key="2">
    <citation type="journal article" date="2023" name="IMA Fungus">
        <title>Comparative genomic study of the Penicillium genus elucidates a diverse pangenome and 15 lateral gene transfer events.</title>
        <authorList>
            <person name="Petersen C."/>
            <person name="Sorensen T."/>
            <person name="Nielsen M.R."/>
            <person name="Sondergaard T.E."/>
            <person name="Sorensen J.L."/>
            <person name="Fitzpatrick D.A."/>
            <person name="Frisvad J.C."/>
            <person name="Nielsen K.L."/>
        </authorList>
    </citation>
    <scope>NUCLEOTIDE SEQUENCE</scope>
    <source>
        <strain evidence="9">IBT 20477</strain>
    </source>
</reference>
<evidence type="ECO:0000256" key="4">
    <source>
        <dbReference type="ARBA" id="ARBA00023295"/>
    </source>
</evidence>
<evidence type="ECO:0000313" key="9">
    <source>
        <dbReference type="EMBL" id="KAJ5203507.1"/>
    </source>
</evidence>
<reference evidence="9" key="1">
    <citation type="submission" date="2022-11" db="EMBL/GenBank/DDBJ databases">
        <authorList>
            <person name="Petersen C."/>
        </authorList>
    </citation>
    <scope>NUCLEOTIDE SEQUENCE</scope>
    <source>
        <strain evidence="9">IBT 20477</strain>
    </source>
</reference>
<protein>
    <submittedName>
        <fullName evidence="9">Exoinulinase</fullName>
    </submittedName>
</protein>
<gene>
    <name evidence="9" type="ORF">N7449_005586</name>
</gene>
<feature type="domain" description="Glycosyl hydrolase family 32 N-terminal" evidence="7">
    <location>
        <begin position="140"/>
        <end position="193"/>
    </location>
</feature>
<dbReference type="InterPro" id="IPR013320">
    <property type="entry name" value="ConA-like_dom_sf"/>
</dbReference>
<evidence type="ECO:0000256" key="6">
    <source>
        <dbReference type="SAM" id="SignalP"/>
    </source>
</evidence>
<dbReference type="OrthoDB" id="202537at2759"/>
<feature type="domain" description="Glycosyl hydrolase family 32 C-terminal" evidence="8">
    <location>
        <begin position="200"/>
        <end position="332"/>
    </location>
</feature>
<dbReference type="Gene3D" id="2.60.120.560">
    <property type="entry name" value="Exo-inulinase, domain 1"/>
    <property type="match status" value="1"/>
</dbReference>
<dbReference type="SUPFAM" id="SSF49899">
    <property type="entry name" value="Concanavalin A-like lectins/glucanases"/>
    <property type="match status" value="1"/>
</dbReference>
<dbReference type="GO" id="GO:0005737">
    <property type="term" value="C:cytoplasm"/>
    <property type="evidence" value="ECO:0007669"/>
    <property type="project" value="TreeGrafter"/>
</dbReference>
<evidence type="ECO:0000259" key="8">
    <source>
        <dbReference type="Pfam" id="PF08244"/>
    </source>
</evidence>
<dbReference type="SMART" id="SM00640">
    <property type="entry name" value="Glyco_32"/>
    <property type="match status" value="1"/>
</dbReference>
<dbReference type="GO" id="GO:0005987">
    <property type="term" value="P:sucrose catabolic process"/>
    <property type="evidence" value="ECO:0007669"/>
    <property type="project" value="TreeGrafter"/>
</dbReference>
<dbReference type="InterPro" id="IPR023296">
    <property type="entry name" value="Glyco_hydro_beta-prop_sf"/>
</dbReference>
<dbReference type="InterPro" id="IPR013148">
    <property type="entry name" value="Glyco_hydro_32_N"/>
</dbReference>
<dbReference type="Proteomes" id="UP001150942">
    <property type="component" value="Unassembled WGS sequence"/>
</dbReference>
<evidence type="ECO:0000256" key="2">
    <source>
        <dbReference type="ARBA" id="ARBA00022729"/>
    </source>
</evidence>
<dbReference type="InterPro" id="IPR001362">
    <property type="entry name" value="Glyco_hydro_32"/>
</dbReference>
<proteinExistence type="inferred from homology"/>
<feature type="signal peptide" evidence="6">
    <location>
        <begin position="1"/>
        <end position="19"/>
    </location>
</feature>
<feature type="domain" description="Glycosyl hydrolase family 32 N-terminal" evidence="7">
    <location>
        <begin position="31"/>
        <end position="139"/>
    </location>
</feature>
<keyword evidence="2 6" id="KW-0732">Signal</keyword>
<dbReference type="Pfam" id="PF08244">
    <property type="entry name" value="Glyco_hydro_32C"/>
    <property type="match status" value="1"/>
</dbReference>
<dbReference type="InterPro" id="IPR013189">
    <property type="entry name" value="Glyco_hydro_32_C"/>
</dbReference>
<comment type="caution">
    <text evidence="9">The sequence shown here is derived from an EMBL/GenBank/DDBJ whole genome shotgun (WGS) entry which is preliminary data.</text>
</comment>
<accession>A0A9W9SZ96</accession>